<evidence type="ECO:0000256" key="5">
    <source>
        <dbReference type="ARBA" id="ARBA00023288"/>
    </source>
</evidence>
<comment type="caution">
    <text evidence="8">The sequence shown here is derived from an EMBL/GenBank/DDBJ whole genome shotgun (WGS) entry which is preliminary data.</text>
</comment>
<dbReference type="PIRSF" id="PIRSF002854">
    <property type="entry name" value="MetQ"/>
    <property type="match status" value="1"/>
</dbReference>
<keyword evidence="3" id="KW-0472">Membrane</keyword>
<comment type="similarity">
    <text evidence="6">Belongs to the nlpA lipoprotein family.</text>
</comment>
<feature type="signal peptide" evidence="7">
    <location>
        <begin position="1"/>
        <end position="23"/>
    </location>
</feature>
<proteinExistence type="inferred from homology"/>
<dbReference type="Pfam" id="PF03180">
    <property type="entry name" value="Lipoprotein_9"/>
    <property type="match status" value="1"/>
</dbReference>
<keyword evidence="2 7" id="KW-0732">Signal</keyword>
<dbReference type="SUPFAM" id="SSF53850">
    <property type="entry name" value="Periplasmic binding protein-like II"/>
    <property type="match status" value="1"/>
</dbReference>
<evidence type="ECO:0000256" key="2">
    <source>
        <dbReference type="ARBA" id="ARBA00022729"/>
    </source>
</evidence>
<keyword evidence="5 6" id="KW-0449">Lipoprotein</keyword>
<evidence type="ECO:0000313" key="9">
    <source>
        <dbReference type="Proteomes" id="UP001629536"/>
    </source>
</evidence>
<dbReference type="EMBL" id="JBFNFH010000014">
    <property type="protein sequence ID" value="MFM1525227.1"/>
    <property type="molecule type" value="Genomic_DNA"/>
</dbReference>
<dbReference type="PANTHER" id="PTHR30429">
    <property type="entry name" value="D-METHIONINE-BINDING LIPOPROTEIN METQ"/>
    <property type="match status" value="1"/>
</dbReference>
<dbReference type="Gene3D" id="3.40.190.10">
    <property type="entry name" value="Periplasmic binding protein-like II"/>
    <property type="match status" value="2"/>
</dbReference>
<comment type="subcellular location">
    <subcellularLocation>
        <location evidence="1">Membrane</location>
        <topology evidence="1">Lipid-anchor</topology>
    </subcellularLocation>
</comment>
<evidence type="ECO:0000256" key="1">
    <source>
        <dbReference type="ARBA" id="ARBA00004635"/>
    </source>
</evidence>
<reference evidence="8 9" key="1">
    <citation type="journal article" date="2024" name="Front. Microbiol.">
        <title>Pangenomic and biochemical analyses of Helcococcus ovis reveal widespread tetracycline resistance and a novel bacterial species, Helcococcus bovis.</title>
        <authorList>
            <person name="Cunha F."/>
            <person name="Zhai Y."/>
            <person name="Casaro S."/>
            <person name="Jones K.L."/>
            <person name="Hernandez M."/>
            <person name="Bisinotto R.S."/>
            <person name="Kariyawasam S."/>
            <person name="Brown M.B."/>
            <person name="Phillips A."/>
            <person name="Jeong K.C."/>
            <person name="Galvao K.N."/>
        </authorList>
    </citation>
    <scope>NUCLEOTIDE SEQUENCE [LARGE SCALE GENOMIC DNA]</scope>
    <source>
        <strain evidence="8 9">KG197</strain>
    </source>
</reference>
<dbReference type="Proteomes" id="UP001629536">
    <property type="component" value="Unassembled WGS sequence"/>
</dbReference>
<keyword evidence="4" id="KW-0564">Palmitate</keyword>
<dbReference type="InterPro" id="IPR004872">
    <property type="entry name" value="Lipoprotein_NlpA"/>
</dbReference>
<dbReference type="CDD" id="cd13597">
    <property type="entry name" value="PBP2_lipoprotein_Tp32"/>
    <property type="match status" value="1"/>
</dbReference>
<dbReference type="NCBIfam" id="TIGR00363">
    <property type="entry name" value="MetQ/NlpA family lipoprotein"/>
    <property type="match status" value="1"/>
</dbReference>
<evidence type="ECO:0000256" key="6">
    <source>
        <dbReference type="PIRNR" id="PIRNR002854"/>
    </source>
</evidence>
<sequence>MRKKLLSLLLVFAILLVGCGTKAKDIDSTKKIKIGVSPVPHEEISKIAQKLLKEDGIELEIKVFDDYVQPNLALNDGSLDANFFQHLPYLETFNKEKNTKLVSIGPVHVEPIALYSSSVKNINDFKDGAEILIPADASNGSRALFLLEKNGLIKLKEGTGNLVTEQDIVENKKNIKFTPVDAALIPKAYKEKDGAVINSNYAIQAGLNPVKDGLVIEGSESKYSNIIAVKESDKNKEIIKKLLKAFQSKGVKEYIEKNFKGAVVPAF</sequence>
<protein>
    <recommendedName>
        <fullName evidence="6">Lipoprotein</fullName>
    </recommendedName>
</protein>
<dbReference type="RefSeq" id="WP_408126724.1">
    <property type="nucleotide sequence ID" value="NZ_JBFNFH010000014.1"/>
</dbReference>
<gene>
    <name evidence="8" type="ORF">ABGF40_06010</name>
</gene>
<evidence type="ECO:0000313" key="8">
    <source>
        <dbReference type="EMBL" id="MFM1525227.1"/>
    </source>
</evidence>
<name>A0ABW9F7F8_9FIRM</name>
<organism evidence="8 9">
    <name type="scientific">Helcococcus bovis</name>
    <dbReference type="NCBI Taxonomy" id="3153252"/>
    <lineage>
        <taxon>Bacteria</taxon>
        <taxon>Bacillati</taxon>
        <taxon>Bacillota</taxon>
        <taxon>Tissierellia</taxon>
        <taxon>Tissierellales</taxon>
        <taxon>Peptoniphilaceae</taxon>
        <taxon>Helcococcus</taxon>
    </lineage>
</organism>
<evidence type="ECO:0000256" key="4">
    <source>
        <dbReference type="ARBA" id="ARBA00023139"/>
    </source>
</evidence>
<accession>A0ABW9F7F8</accession>
<evidence type="ECO:0000256" key="3">
    <source>
        <dbReference type="ARBA" id="ARBA00023136"/>
    </source>
</evidence>
<keyword evidence="9" id="KW-1185">Reference proteome</keyword>
<evidence type="ECO:0000256" key="7">
    <source>
        <dbReference type="SAM" id="SignalP"/>
    </source>
</evidence>
<dbReference type="PANTHER" id="PTHR30429:SF0">
    <property type="entry name" value="METHIONINE-BINDING LIPOPROTEIN METQ"/>
    <property type="match status" value="1"/>
</dbReference>
<dbReference type="PROSITE" id="PS51257">
    <property type="entry name" value="PROKAR_LIPOPROTEIN"/>
    <property type="match status" value="1"/>
</dbReference>
<feature type="chain" id="PRO_5047032319" description="Lipoprotein" evidence="7">
    <location>
        <begin position="24"/>
        <end position="267"/>
    </location>
</feature>